<dbReference type="PANTHER" id="PTHR39428:SF3">
    <property type="entry name" value="DEAZAFLAVIN-DEPENDENT NITROREDUCTASE"/>
    <property type="match status" value="1"/>
</dbReference>
<dbReference type="Pfam" id="PF04075">
    <property type="entry name" value="F420H2_quin_red"/>
    <property type="match status" value="1"/>
</dbReference>
<keyword evidence="4" id="KW-1185">Reference proteome</keyword>
<protein>
    <recommendedName>
        <fullName evidence="5">Nitroreductase</fullName>
    </recommendedName>
</protein>
<dbReference type="Proteomes" id="UP000399805">
    <property type="component" value="Unassembled WGS sequence"/>
</dbReference>
<dbReference type="InterPro" id="IPR004378">
    <property type="entry name" value="F420H2_quin_Rdtase"/>
</dbReference>
<dbReference type="RefSeq" id="WP_155544799.1">
    <property type="nucleotide sequence ID" value="NZ_CABVGP010000002.1"/>
</dbReference>
<dbReference type="InterPro" id="IPR012349">
    <property type="entry name" value="Split_barrel_FMN-bd"/>
</dbReference>
<name>A0A6I8LRZ6_9PSEU</name>
<dbReference type="GO" id="GO:0070967">
    <property type="term" value="F:coenzyme F420 binding"/>
    <property type="evidence" value="ECO:0007669"/>
    <property type="project" value="TreeGrafter"/>
</dbReference>
<dbReference type="Gene3D" id="2.30.110.10">
    <property type="entry name" value="Electron Transport, Fmn-binding Protein, Chain A"/>
    <property type="match status" value="1"/>
</dbReference>
<evidence type="ECO:0000313" key="4">
    <source>
        <dbReference type="Proteomes" id="UP000399805"/>
    </source>
</evidence>
<evidence type="ECO:0000256" key="1">
    <source>
        <dbReference type="ARBA" id="ARBA00008710"/>
    </source>
</evidence>
<dbReference type="GO" id="GO:0016491">
    <property type="term" value="F:oxidoreductase activity"/>
    <property type="evidence" value="ECO:0007669"/>
    <property type="project" value="InterPro"/>
</dbReference>
<gene>
    <name evidence="3" type="ORF">AA23TX_04574</name>
</gene>
<sequence>MVKAPSSSSPWWTIQRRLARLNKALFSATRGRVGATYFGAPVLLLDHVGRRTGQARTNPLIYLDDAPNLVVVGSKGGTDAHPHWFHNLMAMDSTEVELPGGVRRRVRPRLADGTEREALWSRLVALYRPYATYANRTDRRIPVIVLEPAPDHSGSSATHH</sequence>
<reference evidence="3 4" key="1">
    <citation type="submission" date="2019-09" db="EMBL/GenBank/DDBJ databases">
        <authorList>
            <person name="Leyn A S."/>
        </authorList>
    </citation>
    <scope>NUCLEOTIDE SEQUENCE [LARGE SCALE GENOMIC DNA]</scope>
    <source>
        <strain evidence="3">AA231_1</strain>
    </source>
</reference>
<evidence type="ECO:0000256" key="2">
    <source>
        <dbReference type="ARBA" id="ARBA00049106"/>
    </source>
</evidence>
<comment type="catalytic activity">
    <reaction evidence="2">
        <text>oxidized coenzyme F420-(gamma-L-Glu)(n) + a quinol + H(+) = reduced coenzyme F420-(gamma-L-Glu)(n) + a quinone</text>
        <dbReference type="Rhea" id="RHEA:39663"/>
        <dbReference type="Rhea" id="RHEA-COMP:12939"/>
        <dbReference type="Rhea" id="RHEA-COMP:14378"/>
        <dbReference type="ChEBI" id="CHEBI:15378"/>
        <dbReference type="ChEBI" id="CHEBI:24646"/>
        <dbReference type="ChEBI" id="CHEBI:132124"/>
        <dbReference type="ChEBI" id="CHEBI:133980"/>
        <dbReference type="ChEBI" id="CHEBI:139511"/>
    </reaction>
</comment>
<organism evidence="3 4">
    <name type="scientific">Amycolatopsis camponoti</name>
    <dbReference type="NCBI Taxonomy" id="2606593"/>
    <lineage>
        <taxon>Bacteria</taxon>
        <taxon>Bacillati</taxon>
        <taxon>Actinomycetota</taxon>
        <taxon>Actinomycetes</taxon>
        <taxon>Pseudonocardiales</taxon>
        <taxon>Pseudonocardiaceae</taxon>
        <taxon>Amycolatopsis</taxon>
    </lineage>
</organism>
<dbReference type="EMBL" id="CABVGP010000002">
    <property type="protein sequence ID" value="VVJ19553.1"/>
    <property type="molecule type" value="Genomic_DNA"/>
</dbReference>
<proteinExistence type="inferred from homology"/>
<evidence type="ECO:0008006" key="5">
    <source>
        <dbReference type="Google" id="ProtNLM"/>
    </source>
</evidence>
<dbReference type="NCBIfam" id="TIGR00026">
    <property type="entry name" value="hi_GC_TIGR00026"/>
    <property type="match status" value="1"/>
</dbReference>
<comment type="similarity">
    <text evidence="1">Belongs to the F420H(2)-dependent quinone reductase family.</text>
</comment>
<dbReference type="PANTHER" id="PTHR39428">
    <property type="entry name" value="F420H(2)-DEPENDENT QUINONE REDUCTASE RV1261C"/>
    <property type="match status" value="1"/>
</dbReference>
<accession>A0A6I8LRZ6</accession>
<dbReference type="AlphaFoldDB" id="A0A6I8LRZ6"/>
<dbReference type="GO" id="GO:0005886">
    <property type="term" value="C:plasma membrane"/>
    <property type="evidence" value="ECO:0007669"/>
    <property type="project" value="TreeGrafter"/>
</dbReference>
<evidence type="ECO:0000313" key="3">
    <source>
        <dbReference type="EMBL" id="VVJ19553.1"/>
    </source>
</evidence>